<reference evidence="1" key="1">
    <citation type="journal article" date="2020" name="Nature">
        <title>Giant virus diversity and host interactions through global metagenomics.</title>
        <authorList>
            <person name="Schulz F."/>
            <person name="Roux S."/>
            <person name="Paez-Espino D."/>
            <person name="Jungbluth S."/>
            <person name="Walsh D.A."/>
            <person name="Denef V.J."/>
            <person name="McMahon K.D."/>
            <person name="Konstantinidis K.T."/>
            <person name="Eloe-Fadrosh E.A."/>
            <person name="Kyrpides N.C."/>
            <person name="Woyke T."/>
        </authorList>
    </citation>
    <scope>NUCLEOTIDE SEQUENCE</scope>
    <source>
        <strain evidence="1">GVMAG-S-ERX555907-102</strain>
    </source>
</reference>
<name>A0A6C0L200_9ZZZZ</name>
<evidence type="ECO:0000313" key="1">
    <source>
        <dbReference type="EMBL" id="QHU22538.1"/>
    </source>
</evidence>
<accession>A0A6C0L200</accession>
<sequence>MTTSIVFDEIDYSEIEYDGYATDGQMLTDPSASIVALQRLRVLKTRETGDEIVTPETTGRAEIPMLDYNETSYEEYKMRRKAEILKYKKHITINKKTRFSALASSRRGQISNVLATSATCENDVIRVKKASNSGVKGDNTLLFLDSNVTYIDKL</sequence>
<dbReference type="AlphaFoldDB" id="A0A6C0L200"/>
<organism evidence="1">
    <name type="scientific">viral metagenome</name>
    <dbReference type="NCBI Taxonomy" id="1070528"/>
    <lineage>
        <taxon>unclassified sequences</taxon>
        <taxon>metagenomes</taxon>
        <taxon>organismal metagenomes</taxon>
    </lineage>
</organism>
<proteinExistence type="predicted"/>
<protein>
    <submittedName>
        <fullName evidence="1">Uncharacterized protein</fullName>
    </submittedName>
</protein>
<dbReference type="EMBL" id="MN741010">
    <property type="protein sequence ID" value="QHU22538.1"/>
    <property type="molecule type" value="Genomic_DNA"/>
</dbReference>